<gene>
    <name evidence="1" type="ORF">Golax_021519</name>
</gene>
<comment type="caution">
    <text evidence="1">The sequence shown here is derived from an EMBL/GenBank/DDBJ whole genome shotgun (WGS) entry which is preliminary data.</text>
</comment>
<organism evidence="1 2">
    <name type="scientific">Gossypium laxum</name>
    <dbReference type="NCBI Taxonomy" id="34288"/>
    <lineage>
        <taxon>Eukaryota</taxon>
        <taxon>Viridiplantae</taxon>
        <taxon>Streptophyta</taxon>
        <taxon>Embryophyta</taxon>
        <taxon>Tracheophyta</taxon>
        <taxon>Spermatophyta</taxon>
        <taxon>Magnoliopsida</taxon>
        <taxon>eudicotyledons</taxon>
        <taxon>Gunneridae</taxon>
        <taxon>Pentapetalae</taxon>
        <taxon>rosids</taxon>
        <taxon>malvids</taxon>
        <taxon>Malvales</taxon>
        <taxon>Malvaceae</taxon>
        <taxon>Malvoideae</taxon>
        <taxon>Gossypium</taxon>
    </lineage>
</organism>
<evidence type="ECO:0000313" key="1">
    <source>
        <dbReference type="EMBL" id="MBA0724862.1"/>
    </source>
</evidence>
<protein>
    <submittedName>
        <fullName evidence="1">Uncharacterized protein</fullName>
    </submittedName>
</protein>
<sequence>MGLTSGGVSSIQKVRESHPLPHAATACDASFTL</sequence>
<dbReference type="Proteomes" id="UP000593574">
    <property type="component" value="Unassembled WGS sequence"/>
</dbReference>
<keyword evidence="2" id="KW-1185">Reference proteome</keyword>
<name>A0A7J9ALP0_9ROSI</name>
<feature type="non-terminal residue" evidence="1">
    <location>
        <position position="33"/>
    </location>
</feature>
<dbReference type="EMBL" id="JABEZV010000011">
    <property type="protein sequence ID" value="MBA0724862.1"/>
    <property type="molecule type" value="Genomic_DNA"/>
</dbReference>
<dbReference type="AlphaFoldDB" id="A0A7J9ALP0"/>
<accession>A0A7J9ALP0</accession>
<proteinExistence type="predicted"/>
<reference evidence="1 2" key="1">
    <citation type="journal article" date="2019" name="Genome Biol. Evol.">
        <title>Insights into the evolution of the New World diploid cottons (Gossypium, subgenus Houzingenia) based on genome sequencing.</title>
        <authorList>
            <person name="Grover C.E."/>
            <person name="Arick M.A. 2nd"/>
            <person name="Thrash A."/>
            <person name="Conover J.L."/>
            <person name="Sanders W.S."/>
            <person name="Peterson D.G."/>
            <person name="Frelichowski J.E."/>
            <person name="Scheffler J.A."/>
            <person name="Scheffler B.E."/>
            <person name="Wendel J.F."/>
        </authorList>
    </citation>
    <scope>NUCLEOTIDE SEQUENCE [LARGE SCALE GENOMIC DNA]</scope>
    <source>
        <strain evidence="1">4</strain>
        <tissue evidence="1">Leaf</tissue>
    </source>
</reference>
<evidence type="ECO:0000313" key="2">
    <source>
        <dbReference type="Proteomes" id="UP000593574"/>
    </source>
</evidence>